<feature type="non-terminal residue" evidence="1">
    <location>
        <position position="79"/>
    </location>
</feature>
<comment type="caution">
    <text evidence="1">The sequence shown here is derived from an EMBL/GenBank/DDBJ whole genome shotgun (WGS) entry which is preliminary data.</text>
</comment>
<protein>
    <submittedName>
        <fullName evidence="1">Uncharacterized protein</fullName>
    </submittedName>
</protein>
<keyword evidence="2" id="KW-1185">Reference proteome</keyword>
<organism evidence="1 2">
    <name type="scientific">Gulo gulo</name>
    <name type="common">Wolverine</name>
    <name type="synonym">Gluton</name>
    <dbReference type="NCBI Taxonomy" id="48420"/>
    <lineage>
        <taxon>Eukaryota</taxon>
        <taxon>Metazoa</taxon>
        <taxon>Chordata</taxon>
        <taxon>Craniata</taxon>
        <taxon>Vertebrata</taxon>
        <taxon>Euteleostomi</taxon>
        <taxon>Mammalia</taxon>
        <taxon>Eutheria</taxon>
        <taxon>Laurasiatheria</taxon>
        <taxon>Carnivora</taxon>
        <taxon>Caniformia</taxon>
        <taxon>Musteloidea</taxon>
        <taxon>Mustelidae</taxon>
        <taxon>Guloninae</taxon>
        <taxon>Gulo</taxon>
    </lineage>
</organism>
<proteinExistence type="predicted"/>
<dbReference type="Proteomes" id="UP000269945">
    <property type="component" value="Unassembled WGS sequence"/>
</dbReference>
<accession>A0A9X9M318</accession>
<name>A0A9X9M318_GULGU</name>
<feature type="non-terminal residue" evidence="1">
    <location>
        <position position="1"/>
    </location>
</feature>
<dbReference type="InterPro" id="IPR011009">
    <property type="entry name" value="Kinase-like_dom_sf"/>
</dbReference>
<sequence length="79" mass="9195">EPLFPGVSSILEQLEKIWEVLGVPTEDTWPGVSKLPNYNPEWFPLPKPRRLQIVWDRLGRVPEAEDLASQMLRGFPRDR</sequence>
<dbReference type="EMBL" id="CYRY02039901">
    <property type="protein sequence ID" value="VCX30977.1"/>
    <property type="molecule type" value="Genomic_DNA"/>
</dbReference>
<dbReference type="Gene3D" id="1.10.510.10">
    <property type="entry name" value="Transferase(Phosphotransferase) domain 1"/>
    <property type="match status" value="1"/>
</dbReference>
<evidence type="ECO:0000313" key="1">
    <source>
        <dbReference type="EMBL" id="VCX30977.1"/>
    </source>
</evidence>
<evidence type="ECO:0000313" key="2">
    <source>
        <dbReference type="Proteomes" id="UP000269945"/>
    </source>
</evidence>
<dbReference type="AlphaFoldDB" id="A0A9X9M318"/>
<gene>
    <name evidence="1" type="ORF">BN2614_LOCUS3</name>
</gene>
<dbReference type="SUPFAM" id="SSF56112">
    <property type="entry name" value="Protein kinase-like (PK-like)"/>
    <property type="match status" value="1"/>
</dbReference>
<reference evidence="1 2" key="1">
    <citation type="submission" date="2018-10" db="EMBL/GenBank/DDBJ databases">
        <authorList>
            <person name="Ekblom R."/>
            <person name="Jareborg N."/>
        </authorList>
    </citation>
    <scope>NUCLEOTIDE SEQUENCE [LARGE SCALE GENOMIC DNA]</scope>
    <source>
        <tissue evidence="1">Muscle</tissue>
    </source>
</reference>